<evidence type="ECO:0000313" key="6">
    <source>
        <dbReference type="EMBL" id="KAJ3218515.1"/>
    </source>
</evidence>
<comment type="caution">
    <text evidence="6">The sequence shown here is derived from an EMBL/GenBank/DDBJ whole genome shotgun (WGS) entry which is preliminary data.</text>
</comment>
<dbReference type="GO" id="GO:0005737">
    <property type="term" value="C:cytoplasm"/>
    <property type="evidence" value="ECO:0007669"/>
    <property type="project" value="TreeGrafter"/>
</dbReference>
<dbReference type="InterPro" id="IPR036465">
    <property type="entry name" value="vWFA_dom_sf"/>
</dbReference>
<dbReference type="InterPro" id="IPR002035">
    <property type="entry name" value="VWF_A"/>
</dbReference>
<gene>
    <name evidence="6" type="ORF">HK099_005024</name>
</gene>
<feature type="domain" description="VWFA" evidence="5">
    <location>
        <begin position="37"/>
        <end position="248"/>
    </location>
</feature>
<evidence type="ECO:0000256" key="1">
    <source>
        <dbReference type="ARBA" id="ARBA00004613"/>
    </source>
</evidence>
<evidence type="ECO:0000256" key="4">
    <source>
        <dbReference type="SAM" id="MobiDB-lite"/>
    </source>
</evidence>
<evidence type="ECO:0000256" key="3">
    <source>
        <dbReference type="ARBA" id="ARBA00022729"/>
    </source>
</evidence>
<dbReference type="Proteomes" id="UP001211065">
    <property type="component" value="Unassembled WGS sequence"/>
</dbReference>
<dbReference type="PANTHER" id="PTHR47763:SF1">
    <property type="entry name" value="DUF659 DOMAIN-CONTAINING PROTEIN"/>
    <property type="match status" value="1"/>
</dbReference>
<dbReference type="AlphaFoldDB" id="A0AAD5U2X9"/>
<dbReference type="SMART" id="SM00327">
    <property type="entry name" value="VWA"/>
    <property type="match status" value="1"/>
</dbReference>
<dbReference type="Gene3D" id="3.40.50.410">
    <property type="entry name" value="von Willebrand factor, type A domain"/>
    <property type="match status" value="1"/>
</dbReference>
<comment type="subcellular location">
    <subcellularLocation>
        <location evidence="1">Secreted</location>
    </subcellularLocation>
</comment>
<dbReference type="EMBL" id="JADGJW010000377">
    <property type="protein sequence ID" value="KAJ3218515.1"/>
    <property type="molecule type" value="Genomic_DNA"/>
</dbReference>
<dbReference type="GO" id="GO:0004674">
    <property type="term" value="F:protein serine/threonine kinase activity"/>
    <property type="evidence" value="ECO:0007669"/>
    <property type="project" value="TreeGrafter"/>
</dbReference>
<reference evidence="6" key="1">
    <citation type="submission" date="2020-05" db="EMBL/GenBank/DDBJ databases">
        <title>Phylogenomic resolution of chytrid fungi.</title>
        <authorList>
            <person name="Stajich J.E."/>
            <person name="Amses K."/>
            <person name="Simmons R."/>
            <person name="Seto K."/>
            <person name="Myers J."/>
            <person name="Bonds A."/>
            <person name="Quandt C.A."/>
            <person name="Barry K."/>
            <person name="Liu P."/>
            <person name="Grigoriev I."/>
            <person name="Longcore J.E."/>
            <person name="James T.Y."/>
        </authorList>
    </citation>
    <scope>NUCLEOTIDE SEQUENCE</scope>
    <source>
        <strain evidence="6">JEL0476</strain>
    </source>
</reference>
<organism evidence="6 7">
    <name type="scientific">Clydaea vesicula</name>
    <dbReference type="NCBI Taxonomy" id="447962"/>
    <lineage>
        <taxon>Eukaryota</taxon>
        <taxon>Fungi</taxon>
        <taxon>Fungi incertae sedis</taxon>
        <taxon>Chytridiomycota</taxon>
        <taxon>Chytridiomycota incertae sedis</taxon>
        <taxon>Chytridiomycetes</taxon>
        <taxon>Lobulomycetales</taxon>
        <taxon>Lobulomycetaceae</taxon>
        <taxon>Clydaea</taxon>
    </lineage>
</organism>
<feature type="region of interest" description="Disordered" evidence="4">
    <location>
        <begin position="1"/>
        <end position="30"/>
    </location>
</feature>
<feature type="non-terminal residue" evidence="6">
    <location>
        <position position="1"/>
    </location>
</feature>
<feature type="compositionally biased region" description="Low complexity" evidence="4">
    <location>
        <begin position="13"/>
        <end position="30"/>
    </location>
</feature>
<proteinExistence type="predicted"/>
<protein>
    <recommendedName>
        <fullName evidence="5">VWFA domain-containing protein</fullName>
    </recommendedName>
</protein>
<dbReference type="PROSITE" id="PS50234">
    <property type="entry name" value="VWFA"/>
    <property type="match status" value="1"/>
</dbReference>
<dbReference type="Pfam" id="PF25106">
    <property type="entry name" value="VWA_4"/>
    <property type="match status" value="1"/>
</dbReference>
<evidence type="ECO:0000259" key="5">
    <source>
        <dbReference type="PROSITE" id="PS50234"/>
    </source>
</evidence>
<accession>A0AAD5U2X9</accession>
<dbReference type="CDD" id="cd00198">
    <property type="entry name" value="vWFA"/>
    <property type="match status" value="1"/>
</dbReference>
<keyword evidence="7" id="KW-1185">Reference proteome</keyword>
<evidence type="ECO:0000313" key="7">
    <source>
        <dbReference type="Proteomes" id="UP001211065"/>
    </source>
</evidence>
<dbReference type="SUPFAM" id="SSF53300">
    <property type="entry name" value="vWA-like"/>
    <property type="match status" value="1"/>
</dbReference>
<evidence type="ECO:0000256" key="2">
    <source>
        <dbReference type="ARBA" id="ARBA00022525"/>
    </source>
</evidence>
<dbReference type="InterPro" id="IPR056861">
    <property type="entry name" value="HMCN1-like_VWA"/>
</dbReference>
<keyword evidence="2" id="KW-0964">Secreted</keyword>
<dbReference type="InterPro" id="IPR052969">
    <property type="entry name" value="Thr-specific_kinase-like"/>
</dbReference>
<sequence length="423" mass="47002">MIDDMEVDTPAPSKSENTESSKNSASNPSNSNFPQLDLVFIIDCTGSMQSYINKAKQSIRDVVAKIIQTQKKSLSLQLGLVAYRDHPPQDMSFVTKNFNFTDSVEIFENYLKTLSANGGGDGPEAVTPALYDSLNLDWRTNATKIVIIIADAPPHGLGDAGDGFPNGDPSGHDPISLAHQMASKGIVIYSVSCEPAISRYKFAVDFFKSISKITGGIFVPLTSADSLPDVIVGGANEMMDLEKMFTEIKLETKEFLKDKDKNEAEFTNKLLEKFSGRKAFSLTVQDIYKKSENSIKNVELMSNSKSIPNVSSLNIVSDRLRKESTSSSPIVVDLSKPSFTKEVRKNTSPYKSHTKKNTEFKIEVINNFPQVSIRREDITVDQVERLVAWSKTRLDCLKINDDEQDDNKIKKFNKDEQKEGGIK</sequence>
<name>A0AAD5U2X9_9FUNG</name>
<dbReference type="PANTHER" id="PTHR47763">
    <property type="entry name" value="ALPHA-PROTEIN KINASE VWKA"/>
    <property type="match status" value="1"/>
</dbReference>
<keyword evidence="3" id="KW-0732">Signal</keyword>